<evidence type="ECO:0000313" key="3">
    <source>
        <dbReference type="Proteomes" id="UP000247459"/>
    </source>
</evidence>
<dbReference type="OrthoDB" id="123307at2"/>
<reference evidence="2 3" key="1">
    <citation type="submission" date="2018-01" db="EMBL/GenBank/DDBJ databases">
        <title>Genome sequence of the PGP bacterium Paenibacillus illinoisensis E3.</title>
        <authorList>
            <person name="Rolli E."/>
            <person name="Marasco R."/>
            <person name="Bessem C."/>
            <person name="Michoud G."/>
            <person name="Gaiarsa S."/>
            <person name="Borin S."/>
            <person name="Daffonchio D."/>
        </authorList>
    </citation>
    <scope>NUCLEOTIDE SEQUENCE [LARGE SCALE GENOMIC DNA]</scope>
    <source>
        <strain evidence="2 3">E3</strain>
    </source>
</reference>
<evidence type="ECO:0000259" key="1">
    <source>
        <dbReference type="Pfam" id="PF11706"/>
    </source>
</evidence>
<dbReference type="PANTHER" id="PTHR35525">
    <property type="entry name" value="BLL6575 PROTEIN"/>
    <property type="match status" value="1"/>
</dbReference>
<protein>
    <recommendedName>
        <fullName evidence="1">Zinc finger CGNR domain-containing protein</fullName>
    </recommendedName>
</protein>
<dbReference type="Gene3D" id="1.10.3300.10">
    <property type="entry name" value="Jann2411-like domain"/>
    <property type="match status" value="1"/>
</dbReference>
<comment type="caution">
    <text evidence="2">The sequence shown here is derived from an EMBL/GenBank/DDBJ whole genome shotgun (WGS) entry which is preliminary data.</text>
</comment>
<dbReference type="Pfam" id="PF11706">
    <property type="entry name" value="zf-CGNR"/>
    <property type="match status" value="1"/>
</dbReference>
<dbReference type="InterPro" id="IPR023286">
    <property type="entry name" value="ABATE_dom_sf"/>
</dbReference>
<dbReference type="SUPFAM" id="SSF160904">
    <property type="entry name" value="Jann2411-like"/>
    <property type="match status" value="1"/>
</dbReference>
<accession>A0A2W0C2T3</accession>
<dbReference type="AlphaFoldDB" id="A0A2W0C2T3"/>
<dbReference type="InterPro" id="IPR021005">
    <property type="entry name" value="Znf_CGNR"/>
</dbReference>
<dbReference type="Pfam" id="PF07336">
    <property type="entry name" value="ABATE"/>
    <property type="match status" value="1"/>
</dbReference>
<dbReference type="PANTHER" id="PTHR35525:SF3">
    <property type="entry name" value="BLL6575 PROTEIN"/>
    <property type="match status" value="1"/>
</dbReference>
<feature type="domain" description="Zinc finger CGNR" evidence="1">
    <location>
        <begin position="136"/>
        <end position="179"/>
    </location>
</feature>
<gene>
    <name evidence="2" type="ORF">PIL02S_05444</name>
</gene>
<sequence>MDRLWTDFVNSDYHDWRGGDRSEDRLGKSSWQQDFLNRWQLEAQVPASTEEESTMRSFRDELQSLAIRLSAGTPLTEKDQAWLNDFMRSGGVIRRLISQDQGLDVKLVPIHAHWFQVMAEVAADFALTLVEGEGKRIRCCDNPDCRWVFYDDTRSRTQKYCDDKMCGNLMKVRRFRAKRKLESSEKKNEV</sequence>
<dbReference type="EMBL" id="PRLG01000029">
    <property type="protein sequence ID" value="PYY26074.1"/>
    <property type="molecule type" value="Genomic_DNA"/>
</dbReference>
<dbReference type="InterPro" id="IPR010852">
    <property type="entry name" value="ABATE"/>
</dbReference>
<proteinExistence type="predicted"/>
<organism evidence="2 3">
    <name type="scientific">Paenibacillus illinoisensis</name>
    <dbReference type="NCBI Taxonomy" id="59845"/>
    <lineage>
        <taxon>Bacteria</taxon>
        <taxon>Bacillati</taxon>
        <taxon>Bacillota</taxon>
        <taxon>Bacilli</taxon>
        <taxon>Bacillales</taxon>
        <taxon>Paenibacillaceae</taxon>
        <taxon>Paenibacillus</taxon>
    </lineage>
</organism>
<dbReference type="RefSeq" id="WP_110822154.1">
    <property type="nucleotide sequence ID" value="NZ_JAXBDC010000001.1"/>
</dbReference>
<evidence type="ECO:0000313" key="2">
    <source>
        <dbReference type="EMBL" id="PYY26074.1"/>
    </source>
</evidence>
<name>A0A2W0C2T3_9BACL</name>
<dbReference type="Proteomes" id="UP000247459">
    <property type="component" value="Unassembled WGS sequence"/>
</dbReference>